<evidence type="ECO:0000313" key="4">
    <source>
        <dbReference type="Proteomes" id="UP001274896"/>
    </source>
</evidence>
<proteinExistence type="predicted"/>
<dbReference type="EMBL" id="JAUCMX010000028">
    <property type="protein sequence ID" value="KAK3507853.1"/>
    <property type="molecule type" value="Genomic_DNA"/>
</dbReference>
<accession>A0AAE0PTD7</accession>
<keyword evidence="4" id="KW-1185">Reference proteome</keyword>
<evidence type="ECO:0000313" key="3">
    <source>
        <dbReference type="EMBL" id="KAK3507853.1"/>
    </source>
</evidence>
<dbReference type="InterPro" id="IPR032675">
    <property type="entry name" value="LRR_dom_sf"/>
</dbReference>
<name>A0AAE0PTD7_9TELE</name>
<organism evidence="3 4">
    <name type="scientific">Hemibagrus guttatus</name>
    <dbReference type="NCBI Taxonomy" id="175788"/>
    <lineage>
        <taxon>Eukaryota</taxon>
        <taxon>Metazoa</taxon>
        <taxon>Chordata</taxon>
        <taxon>Craniata</taxon>
        <taxon>Vertebrata</taxon>
        <taxon>Euteleostomi</taxon>
        <taxon>Actinopterygii</taxon>
        <taxon>Neopterygii</taxon>
        <taxon>Teleostei</taxon>
        <taxon>Ostariophysi</taxon>
        <taxon>Siluriformes</taxon>
        <taxon>Bagridae</taxon>
        <taxon>Hemibagrus</taxon>
    </lineage>
</organism>
<evidence type="ECO:0000259" key="2">
    <source>
        <dbReference type="PROSITE" id="PS50878"/>
    </source>
</evidence>
<comment type="caution">
    <text evidence="3">The sequence shown here is derived from an EMBL/GenBank/DDBJ whole genome shotgun (WGS) entry which is preliminary data.</text>
</comment>
<dbReference type="PANTHER" id="PTHR47027">
    <property type="entry name" value="REVERSE TRANSCRIPTASE DOMAIN-CONTAINING PROTEIN"/>
    <property type="match status" value="1"/>
</dbReference>
<dbReference type="PANTHER" id="PTHR47027:SF20">
    <property type="entry name" value="REVERSE TRANSCRIPTASE-LIKE PROTEIN WITH RNA-DIRECTED DNA POLYMERASE DOMAIN"/>
    <property type="match status" value="1"/>
</dbReference>
<dbReference type="AlphaFoldDB" id="A0AAE0PTD7"/>
<evidence type="ECO:0000256" key="1">
    <source>
        <dbReference type="SAM" id="MobiDB-lite"/>
    </source>
</evidence>
<dbReference type="Proteomes" id="UP001274896">
    <property type="component" value="Unassembled WGS sequence"/>
</dbReference>
<gene>
    <name evidence="3" type="ORF">QTP70_001474</name>
</gene>
<dbReference type="Gene3D" id="3.80.10.10">
    <property type="entry name" value="Ribonuclease Inhibitor"/>
    <property type="match status" value="1"/>
</dbReference>
<reference evidence="3" key="1">
    <citation type="submission" date="2023-06" db="EMBL/GenBank/DDBJ databases">
        <title>Male Hemibagrus guttatus genome.</title>
        <authorList>
            <person name="Bian C."/>
        </authorList>
    </citation>
    <scope>NUCLEOTIDE SEQUENCE</scope>
    <source>
        <strain evidence="3">Male_cb2023</strain>
        <tissue evidence="3">Muscle</tissue>
    </source>
</reference>
<dbReference type="SUPFAM" id="SSF56672">
    <property type="entry name" value="DNA/RNA polymerases"/>
    <property type="match status" value="1"/>
</dbReference>
<feature type="region of interest" description="Disordered" evidence="1">
    <location>
        <begin position="96"/>
        <end position="117"/>
    </location>
</feature>
<dbReference type="InterPro" id="IPR043502">
    <property type="entry name" value="DNA/RNA_pol_sf"/>
</dbReference>
<sequence length="209" mass="24106">MMFADDIVICSESREQVEENLERWRFALERRGMKVSCSKIEYMCVNERQGSGTVRLQGEERKKVQEFKYLGSTVQSNGECGKEVKNFQTSVYGSFKSHKTRQPTTHSRRDVKPALRSNPSHLRDLNLSCNDLGDSGKKLMSALKDDEHYKLQTLMPSIKAFHNTCQARQDLYAFQHYPSLIVPGATFHDNPQCVLFQFIQVHMIDRLPV</sequence>
<dbReference type="Pfam" id="PF00078">
    <property type="entry name" value="RVT_1"/>
    <property type="match status" value="1"/>
</dbReference>
<dbReference type="PROSITE" id="PS50878">
    <property type="entry name" value="RT_POL"/>
    <property type="match status" value="1"/>
</dbReference>
<dbReference type="InterPro" id="IPR000477">
    <property type="entry name" value="RT_dom"/>
</dbReference>
<protein>
    <recommendedName>
        <fullName evidence="2">Reverse transcriptase domain-containing protein</fullName>
    </recommendedName>
</protein>
<feature type="domain" description="Reverse transcriptase" evidence="2">
    <location>
        <begin position="1"/>
        <end position="74"/>
    </location>
</feature>